<keyword evidence="2" id="KW-1185">Reference proteome</keyword>
<dbReference type="Gene3D" id="1.20.58.320">
    <property type="entry name" value="TPR-like"/>
    <property type="match status" value="1"/>
</dbReference>
<comment type="caution">
    <text evidence="1">The sequence shown here is derived from an EMBL/GenBank/DDBJ whole genome shotgun (WGS) entry which is preliminary data.</text>
</comment>
<evidence type="ECO:0000313" key="2">
    <source>
        <dbReference type="Proteomes" id="UP000462212"/>
    </source>
</evidence>
<dbReference type="Pfam" id="PF06041">
    <property type="entry name" value="DUF924"/>
    <property type="match status" value="1"/>
</dbReference>
<dbReference type="AlphaFoldDB" id="A0A8H8UI41"/>
<dbReference type="SUPFAM" id="SSF48452">
    <property type="entry name" value="TPR-like"/>
    <property type="match status" value="1"/>
</dbReference>
<name>A0A8H8UI41_9HELO</name>
<evidence type="ECO:0008006" key="3">
    <source>
        <dbReference type="Google" id="ProtNLM"/>
    </source>
</evidence>
<dbReference type="OrthoDB" id="414698at2759"/>
<dbReference type="EMBL" id="QGMJ01000002">
    <property type="protein sequence ID" value="TVY46041.1"/>
    <property type="molecule type" value="Genomic_DNA"/>
</dbReference>
<evidence type="ECO:0000313" key="1">
    <source>
        <dbReference type="EMBL" id="TVY46041.1"/>
    </source>
</evidence>
<dbReference type="InterPro" id="IPR011990">
    <property type="entry name" value="TPR-like_helical_dom_sf"/>
</dbReference>
<dbReference type="InterPro" id="IPR010323">
    <property type="entry name" value="DUF924"/>
</dbReference>
<accession>A0A8H8UI41</accession>
<organism evidence="1 2">
    <name type="scientific">Lachnellula subtilissima</name>
    <dbReference type="NCBI Taxonomy" id="602034"/>
    <lineage>
        <taxon>Eukaryota</taxon>
        <taxon>Fungi</taxon>
        <taxon>Dikarya</taxon>
        <taxon>Ascomycota</taxon>
        <taxon>Pezizomycotina</taxon>
        <taxon>Leotiomycetes</taxon>
        <taxon>Helotiales</taxon>
        <taxon>Lachnaceae</taxon>
        <taxon>Lachnellula</taxon>
    </lineage>
</organism>
<reference evidence="1 2" key="1">
    <citation type="submission" date="2018-05" db="EMBL/GenBank/DDBJ databases">
        <title>Genome sequencing and assembly of the regulated plant pathogen Lachnellula willkommii and related sister species for the development of diagnostic species identification markers.</title>
        <authorList>
            <person name="Giroux E."/>
            <person name="Bilodeau G."/>
        </authorList>
    </citation>
    <scope>NUCLEOTIDE SEQUENCE [LARGE SCALE GENOMIC DNA]</scope>
    <source>
        <strain evidence="1 2">CBS 197.66</strain>
    </source>
</reference>
<protein>
    <recommendedName>
        <fullName evidence="3">DUF924-domain-containing protein</fullName>
    </recommendedName>
</protein>
<dbReference type="Gene3D" id="1.25.40.10">
    <property type="entry name" value="Tetratricopeptide repeat domain"/>
    <property type="match status" value="1"/>
</dbReference>
<sequence>MVKLYSISSGIQKVLSFQAALKSTARFPNFRAISSASTTHPDINRITSYWFGGDDLRKKWFNGGPQVDSEIRANFGDLVEKAQQPQGSLALIVLLDQFPRNIFRGSPLSYSSDAMALKVASTAVAKGFDRNVTHLQQPIFYLPFFHDENMVSQVAAASLNDGLLSRCAPGSRDAEYVETSRGFFRSHSDCILRFGRFPSRNEALGRKSTAEEVEYLKEHPSGF</sequence>
<gene>
    <name evidence="1" type="ORF">LSUB1_G000166</name>
</gene>
<dbReference type="Proteomes" id="UP000462212">
    <property type="component" value="Unassembled WGS sequence"/>
</dbReference>
<proteinExistence type="predicted"/>